<organism evidence="2 3">
    <name type="scientific">Heterodera trifolii</name>
    <dbReference type="NCBI Taxonomy" id="157864"/>
    <lineage>
        <taxon>Eukaryota</taxon>
        <taxon>Metazoa</taxon>
        <taxon>Ecdysozoa</taxon>
        <taxon>Nematoda</taxon>
        <taxon>Chromadorea</taxon>
        <taxon>Rhabditida</taxon>
        <taxon>Tylenchina</taxon>
        <taxon>Tylenchomorpha</taxon>
        <taxon>Tylenchoidea</taxon>
        <taxon>Heteroderidae</taxon>
        <taxon>Heteroderinae</taxon>
        <taxon>Heterodera</taxon>
    </lineage>
</organism>
<keyword evidence="3" id="KW-1185">Reference proteome</keyword>
<keyword evidence="1" id="KW-0472">Membrane</keyword>
<keyword evidence="1" id="KW-0812">Transmembrane</keyword>
<accession>A0ABD2JTQ1</accession>
<dbReference type="Proteomes" id="UP001620626">
    <property type="component" value="Unassembled WGS sequence"/>
</dbReference>
<evidence type="ECO:0000313" key="3">
    <source>
        <dbReference type="Proteomes" id="UP001620626"/>
    </source>
</evidence>
<reference evidence="2 3" key="1">
    <citation type="submission" date="2024-10" db="EMBL/GenBank/DDBJ databases">
        <authorList>
            <person name="Kim D."/>
        </authorList>
    </citation>
    <scope>NUCLEOTIDE SEQUENCE [LARGE SCALE GENOMIC DNA]</scope>
    <source>
        <strain evidence="2">BH-2024</strain>
    </source>
</reference>
<sequence length="340" mass="37277">MIRPTSKGAEQPSFHQQMAHVEDTFSPFSSHPPDPQHSEVDFETIMLYRFQIPIFINAKRRFEQRMSEFFADGKPHREQSFLDRMAHLAYFEGCEYIQSKWSTNCGDRQQYFELCRVLLEHVMARHLLYSRQNGANNRWCHRFRSVGKTTLFLFGGMALGSSIGGIVGFGVSLALLQASESASSVALGAAASTACTAGTAASSKLGASAAAGSLVAKALGSAGTKVGLKIGATTGGAVTGGILTLREKLTKLFNKSEVTQPQKADNGGEQHKNLELPYGKGHFLERMARQFEDGFIYGHLFARGHLPEWERRVAVALRVTETALVTREGIEEGTEAAEEQ</sequence>
<dbReference type="AlphaFoldDB" id="A0ABD2JTQ1"/>
<evidence type="ECO:0000313" key="2">
    <source>
        <dbReference type="EMBL" id="KAL3093989.1"/>
    </source>
</evidence>
<name>A0ABD2JTQ1_9BILA</name>
<proteinExistence type="predicted"/>
<comment type="caution">
    <text evidence="2">The sequence shown here is derived from an EMBL/GenBank/DDBJ whole genome shotgun (WGS) entry which is preliminary data.</text>
</comment>
<keyword evidence="1" id="KW-1133">Transmembrane helix</keyword>
<feature type="transmembrane region" description="Helical" evidence="1">
    <location>
        <begin position="151"/>
        <end position="176"/>
    </location>
</feature>
<protein>
    <submittedName>
        <fullName evidence="2">Uncharacterized protein</fullName>
    </submittedName>
</protein>
<dbReference type="EMBL" id="JBICBT010000906">
    <property type="protein sequence ID" value="KAL3093989.1"/>
    <property type="molecule type" value="Genomic_DNA"/>
</dbReference>
<gene>
    <name evidence="2" type="ORF">niasHT_027317</name>
</gene>
<evidence type="ECO:0000256" key="1">
    <source>
        <dbReference type="SAM" id="Phobius"/>
    </source>
</evidence>